<comment type="caution">
    <text evidence="5">The sequence shown here is derived from an EMBL/GenBank/DDBJ whole genome shotgun (WGS) entry which is preliminary data.</text>
</comment>
<dbReference type="InterPro" id="IPR002018">
    <property type="entry name" value="CarbesteraseB"/>
</dbReference>
<reference evidence="5 6" key="1">
    <citation type="submission" date="2020-08" db="EMBL/GenBank/DDBJ databases">
        <title>Sequencing the genomes of 1000 actinobacteria strains.</title>
        <authorList>
            <person name="Klenk H.-P."/>
        </authorList>
    </citation>
    <scope>NUCLEOTIDE SEQUENCE [LARGE SCALE GENOMIC DNA]</scope>
    <source>
        <strain evidence="5 6">DSM 46887</strain>
    </source>
</reference>
<dbReference type="GO" id="GO:0016787">
    <property type="term" value="F:hydrolase activity"/>
    <property type="evidence" value="ECO:0007669"/>
    <property type="project" value="UniProtKB-KW"/>
</dbReference>
<dbReference type="InterPro" id="IPR029058">
    <property type="entry name" value="AB_hydrolase_fold"/>
</dbReference>
<proteinExistence type="inferred from homology"/>
<gene>
    <name evidence="5" type="ORF">F4562_000145</name>
</gene>
<keyword evidence="2 3" id="KW-0378">Hydrolase</keyword>
<dbReference type="PROSITE" id="PS00122">
    <property type="entry name" value="CARBOXYLESTERASE_B_1"/>
    <property type="match status" value="1"/>
</dbReference>
<evidence type="ECO:0000259" key="4">
    <source>
        <dbReference type="Pfam" id="PF00135"/>
    </source>
</evidence>
<evidence type="ECO:0000313" key="6">
    <source>
        <dbReference type="Proteomes" id="UP000540685"/>
    </source>
</evidence>
<dbReference type="InterPro" id="IPR019826">
    <property type="entry name" value="Carboxylesterase_B_AS"/>
</dbReference>
<dbReference type="RefSeq" id="WP_184546076.1">
    <property type="nucleotide sequence ID" value="NZ_JACHMP010000001.1"/>
</dbReference>
<dbReference type="AlphaFoldDB" id="A0A7W9IAD4"/>
<dbReference type="Gene3D" id="3.40.50.1820">
    <property type="entry name" value="alpha/beta hydrolase"/>
    <property type="match status" value="1"/>
</dbReference>
<evidence type="ECO:0000256" key="1">
    <source>
        <dbReference type="ARBA" id="ARBA00005964"/>
    </source>
</evidence>
<dbReference type="PANTHER" id="PTHR43142">
    <property type="entry name" value="CARBOXYLIC ESTER HYDROLASE"/>
    <property type="match status" value="1"/>
</dbReference>
<dbReference type="PANTHER" id="PTHR43142:SF1">
    <property type="entry name" value="CARBOXYLIC ESTER HYDROLASE"/>
    <property type="match status" value="1"/>
</dbReference>
<evidence type="ECO:0000256" key="3">
    <source>
        <dbReference type="RuleBase" id="RU361235"/>
    </source>
</evidence>
<evidence type="ECO:0000313" key="5">
    <source>
        <dbReference type="EMBL" id="MBB5817083.1"/>
    </source>
</evidence>
<dbReference type="Pfam" id="PF00135">
    <property type="entry name" value="COesterase"/>
    <property type="match status" value="1"/>
</dbReference>
<accession>A0A7W9IAD4</accession>
<dbReference type="EMBL" id="JACHMP010000001">
    <property type="protein sequence ID" value="MBB5817083.1"/>
    <property type="molecule type" value="Genomic_DNA"/>
</dbReference>
<dbReference type="Proteomes" id="UP000540685">
    <property type="component" value="Unassembled WGS sequence"/>
</dbReference>
<name>A0A7W9IAD4_9ACTN</name>
<organism evidence="5 6">
    <name type="scientific">Streptosporangium becharense</name>
    <dbReference type="NCBI Taxonomy" id="1816182"/>
    <lineage>
        <taxon>Bacteria</taxon>
        <taxon>Bacillati</taxon>
        <taxon>Actinomycetota</taxon>
        <taxon>Actinomycetes</taxon>
        <taxon>Streptosporangiales</taxon>
        <taxon>Streptosporangiaceae</taxon>
        <taxon>Streptosporangium</taxon>
    </lineage>
</organism>
<evidence type="ECO:0000256" key="2">
    <source>
        <dbReference type="ARBA" id="ARBA00022801"/>
    </source>
</evidence>
<dbReference type="EC" id="3.1.1.-" evidence="3"/>
<comment type="similarity">
    <text evidence="1 3">Belongs to the type-B carboxylesterase/lipase family.</text>
</comment>
<protein>
    <recommendedName>
        <fullName evidence="3">Carboxylic ester hydrolase</fullName>
        <ecNumber evidence="3">3.1.1.-</ecNumber>
    </recommendedName>
</protein>
<keyword evidence="6" id="KW-1185">Reference proteome</keyword>
<dbReference type="SUPFAM" id="SSF53474">
    <property type="entry name" value="alpha/beta-Hydrolases"/>
    <property type="match status" value="1"/>
</dbReference>
<feature type="domain" description="Carboxylesterase type B" evidence="4">
    <location>
        <begin position="164"/>
        <end position="201"/>
    </location>
</feature>
<sequence>MPTSVEELVRLAGTLAPPAQDRDRRASVGIWPSEYADYGRMSAQLRAERPHVLDLRYGPDPRHIVDVFLPAERPEPAPVIVFFHGGALEEGHPRRYGFLARPYVDRGAIFVSAGYRLISDEVAEQRRKAEADLGAYVHQVTGEAAQAVAASRLAVAEAGVDAAVDARAAIAWVYHNIAAFGGDPERITVAGHSSGAMVTVAAACADDWQEAHGVPRDVVRTMVPVGGRYGLWLANAIIAGERVDDPPRVWDLRRAPGSVVVFGEEEYDGVEEEDPSRFGDCALIGRGLLGALRELRERRGRGADDIVEVALSPRGHWETLRSLAQEDGPTLRAVLAAMGLAEGGKA</sequence>